<evidence type="ECO:0000313" key="10">
    <source>
        <dbReference type="Proteomes" id="UP001580928"/>
    </source>
</evidence>
<evidence type="ECO:0000256" key="5">
    <source>
        <dbReference type="ARBA" id="ARBA00022741"/>
    </source>
</evidence>
<dbReference type="Proteomes" id="UP001580928">
    <property type="component" value="Unassembled WGS sequence"/>
</dbReference>
<keyword evidence="3 8" id="KW-0436">Ligase</keyword>
<reference evidence="9 10" key="1">
    <citation type="submission" date="2024-04" db="EMBL/GenBank/DDBJ databases">
        <title>Albibacterium profundi sp. nov., isolated from sediment of the Challenger Deep of Mariana Trench.</title>
        <authorList>
            <person name="Wang Y."/>
        </authorList>
    </citation>
    <scope>NUCLEOTIDE SEQUENCE [LARGE SCALE GENOMIC DNA]</scope>
    <source>
        <strain evidence="9 10">RHL897</strain>
    </source>
</reference>
<feature type="binding site" evidence="8">
    <location>
        <position position="153"/>
    </location>
    <ligand>
        <name>(R)-pantoate</name>
        <dbReference type="ChEBI" id="CHEBI:15980"/>
    </ligand>
</feature>
<organism evidence="9 10">
    <name type="scientific">Albibacterium profundi</name>
    <dbReference type="NCBI Taxonomy" id="3134906"/>
    <lineage>
        <taxon>Bacteria</taxon>
        <taxon>Pseudomonadati</taxon>
        <taxon>Bacteroidota</taxon>
        <taxon>Sphingobacteriia</taxon>
        <taxon>Sphingobacteriales</taxon>
        <taxon>Sphingobacteriaceae</taxon>
        <taxon>Albibacterium</taxon>
    </lineage>
</organism>
<keyword evidence="4 8" id="KW-0566">Pantothenate biosynthesis</keyword>
<evidence type="ECO:0000256" key="6">
    <source>
        <dbReference type="ARBA" id="ARBA00022840"/>
    </source>
</evidence>
<evidence type="ECO:0000313" key="9">
    <source>
        <dbReference type="EMBL" id="MFB5945308.1"/>
    </source>
</evidence>
<evidence type="ECO:0000256" key="7">
    <source>
        <dbReference type="ARBA" id="ARBA00048258"/>
    </source>
</evidence>
<comment type="catalytic activity">
    <reaction evidence="7 8">
        <text>(R)-pantoate + beta-alanine + ATP = (R)-pantothenate + AMP + diphosphate + H(+)</text>
        <dbReference type="Rhea" id="RHEA:10912"/>
        <dbReference type="ChEBI" id="CHEBI:15378"/>
        <dbReference type="ChEBI" id="CHEBI:15980"/>
        <dbReference type="ChEBI" id="CHEBI:29032"/>
        <dbReference type="ChEBI" id="CHEBI:30616"/>
        <dbReference type="ChEBI" id="CHEBI:33019"/>
        <dbReference type="ChEBI" id="CHEBI:57966"/>
        <dbReference type="ChEBI" id="CHEBI:456215"/>
        <dbReference type="EC" id="6.3.2.1"/>
    </reaction>
</comment>
<keyword evidence="10" id="KW-1185">Reference proteome</keyword>
<comment type="function">
    <text evidence="8">Catalyzes the condensation of pantoate with beta-alanine in an ATP-dependent reaction via a pantoyl-adenylate intermediate.</text>
</comment>
<comment type="subcellular location">
    <subcellularLocation>
        <location evidence="8">Cytoplasm</location>
    </subcellularLocation>
</comment>
<dbReference type="InterPro" id="IPR014729">
    <property type="entry name" value="Rossmann-like_a/b/a_fold"/>
</dbReference>
<comment type="similarity">
    <text evidence="2 8">Belongs to the pantothenate synthetase family.</text>
</comment>
<dbReference type="Pfam" id="PF02569">
    <property type="entry name" value="Pantoate_ligase"/>
    <property type="match status" value="1"/>
</dbReference>
<evidence type="ECO:0000256" key="3">
    <source>
        <dbReference type="ARBA" id="ARBA00022598"/>
    </source>
</evidence>
<feature type="binding site" evidence="8">
    <location>
        <begin position="184"/>
        <end position="187"/>
    </location>
    <ligand>
        <name>ATP</name>
        <dbReference type="ChEBI" id="CHEBI:30616"/>
    </ligand>
</feature>
<dbReference type="PANTHER" id="PTHR21299:SF1">
    <property type="entry name" value="PANTOATE--BETA-ALANINE LIGASE"/>
    <property type="match status" value="1"/>
</dbReference>
<sequence>MLVFNTKRDLKEHLDKLRSQGKRIGLVTTMGALHEGHLSLMKFTKEDSDVLVCSIFVNPTQFNNDDDLLKYPRPIEQDISLLEKIDCDVLFLPNVEEMYSEPEQWHIDLDGMDTILEGAFRPGHFQGVTQIVKKLFDAVEPHFASFGQKDYQQYVVIAKMVELFNLPVELKLCPTVREPNGLAMSSRNVRLTDNGKKQALALSAALRSVSEKVRGGAEFYSKLKQEAISFLENADGVELEYFEICDRETLQPVDRPQNDIKLVALVAAWVEGVRLIDNMFIDQPD</sequence>
<comment type="pathway">
    <text evidence="1 8">Cofactor biosynthesis; (R)-pantothenate biosynthesis; (R)-pantothenate from (R)-pantoate and beta-alanine: step 1/1.</text>
</comment>
<feature type="binding site" evidence="8">
    <location>
        <begin position="30"/>
        <end position="37"/>
    </location>
    <ligand>
        <name>ATP</name>
        <dbReference type="ChEBI" id="CHEBI:30616"/>
    </ligand>
</feature>
<dbReference type="NCBIfam" id="TIGR00018">
    <property type="entry name" value="panC"/>
    <property type="match status" value="1"/>
</dbReference>
<comment type="subunit">
    <text evidence="8">Homodimer.</text>
</comment>
<dbReference type="GO" id="GO:0004592">
    <property type="term" value="F:pantoate-beta-alanine ligase activity"/>
    <property type="evidence" value="ECO:0007669"/>
    <property type="project" value="UniProtKB-EC"/>
</dbReference>
<dbReference type="EC" id="6.3.2.1" evidence="8"/>
<evidence type="ECO:0000256" key="4">
    <source>
        <dbReference type="ARBA" id="ARBA00022655"/>
    </source>
</evidence>
<comment type="caution">
    <text evidence="9">The sequence shown here is derived from an EMBL/GenBank/DDBJ whole genome shotgun (WGS) entry which is preliminary data.</text>
</comment>
<feature type="binding site" evidence="8">
    <location>
        <position position="61"/>
    </location>
    <ligand>
        <name>beta-alanine</name>
        <dbReference type="ChEBI" id="CHEBI:57966"/>
    </ligand>
</feature>
<dbReference type="EMBL" id="JBBVGT010000002">
    <property type="protein sequence ID" value="MFB5945308.1"/>
    <property type="molecule type" value="Genomic_DNA"/>
</dbReference>
<feature type="active site" description="Proton donor" evidence="8">
    <location>
        <position position="37"/>
    </location>
</feature>
<dbReference type="InterPro" id="IPR042176">
    <property type="entry name" value="Pantoate_ligase_C"/>
</dbReference>
<dbReference type="CDD" id="cd00560">
    <property type="entry name" value="PanC"/>
    <property type="match status" value="1"/>
</dbReference>
<feature type="binding site" evidence="8">
    <location>
        <position position="61"/>
    </location>
    <ligand>
        <name>(R)-pantoate</name>
        <dbReference type="ChEBI" id="CHEBI:15980"/>
    </ligand>
</feature>
<feature type="binding site" evidence="8">
    <location>
        <begin position="147"/>
        <end position="150"/>
    </location>
    <ligand>
        <name>ATP</name>
        <dbReference type="ChEBI" id="CHEBI:30616"/>
    </ligand>
</feature>
<dbReference type="Gene3D" id="3.30.1300.10">
    <property type="entry name" value="Pantoate-beta-alanine ligase, C-terminal domain"/>
    <property type="match status" value="1"/>
</dbReference>
<dbReference type="HAMAP" id="MF_00158">
    <property type="entry name" value="PanC"/>
    <property type="match status" value="1"/>
</dbReference>
<evidence type="ECO:0000256" key="1">
    <source>
        <dbReference type="ARBA" id="ARBA00004990"/>
    </source>
</evidence>
<accession>A0ABV5CD52</accession>
<evidence type="ECO:0000256" key="8">
    <source>
        <dbReference type="HAMAP-Rule" id="MF_00158"/>
    </source>
</evidence>
<dbReference type="RefSeq" id="WP_375556849.1">
    <property type="nucleotide sequence ID" value="NZ_JBBVGT010000002.1"/>
</dbReference>
<dbReference type="SUPFAM" id="SSF52374">
    <property type="entry name" value="Nucleotidylyl transferase"/>
    <property type="match status" value="1"/>
</dbReference>
<keyword evidence="6 8" id="KW-0067">ATP-binding</keyword>
<evidence type="ECO:0000256" key="2">
    <source>
        <dbReference type="ARBA" id="ARBA00009256"/>
    </source>
</evidence>
<name>A0ABV5CD52_9SPHI</name>
<dbReference type="InterPro" id="IPR003721">
    <property type="entry name" value="Pantoate_ligase"/>
</dbReference>
<keyword evidence="8" id="KW-0963">Cytoplasm</keyword>
<comment type="miscellaneous">
    <text evidence="8">The reaction proceeds by a bi uni uni bi ping pong mechanism.</text>
</comment>
<protein>
    <recommendedName>
        <fullName evidence="8">Pantothenate synthetase</fullName>
        <shortName evidence="8">PS</shortName>
        <ecNumber evidence="8">6.3.2.1</ecNumber>
    </recommendedName>
    <alternativeName>
        <fullName evidence="8">Pantoate--beta-alanine ligase</fullName>
    </alternativeName>
    <alternativeName>
        <fullName evidence="8">Pantoate-activating enzyme</fullName>
    </alternativeName>
</protein>
<keyword evidence="5 8" id="KW-0547">Nucleotide-binding</keyword>
<proteinExistence type="inferred from homology"/>
<gene>
    <name evidence="8 9" type="primary">panC</name>
    <name evidence="9" type="ORF">WKR92_05660</name>
</gene>
<dbReference type="PANTHER" id="PTHR21299">
    <property type="entry name" value="CYTIDYLATE KINASE/PANTOATE-BETA-ALANINE LIGASE"/>
    <property type="match status" value="1"/>
</dbReference>
<dbReference type="Gene3D" id="3.40.50.620">
    <property type="entry name" value="HUPs"/>
    <property type="match status" value="1"/>
</dbReference>
<feature type="binding site" evidence="8">
    <location>
        <position position="176"/>
    </location>
    <ligand>
        <name>ATP</name>
        <dbReference type="ChEBI" id="CHEBI:30616"/>
    </ligand>
</feature>